<organism evidence="2 3">
    <name type="scientific">Psychrosphaera algicola</name>
    <dbReference type="NCBI Taxonomy" id="3023714"/>
    <lineage>
        <taxon>Bacteria</taxon>
        <taxon>Pseudomonadati</taxon>
        <taxon>Pseudomonadota</taxon>
        <taxon>Gammaproteobacteria</taxon>
        <taxon>Alteromonadales</taxon>
        <taxon>Pseudoalteromonadaceae</taxon>
        <taxon>Psychrosphaera</taxon>
    </lineage>
</organism>
<dbReference type="GO" id="GO:0004035">
    <property type="term" value="F:alkaline phosphatase activity"/>
    <property type="evidence" value="ECO:0007669"/>
    <property type="project" value="UniProtKB-EC"/>
</dbReference>
<gene>
    <name evidence="2" type="ORF">PN838_06295</name>
</gene>
<evidence type="ECO:0000256" key="1">
    <source>
        <dbReference type="ARBA" id="ARBA00022553"/>
    </source>
</evidence>
<proteinExistence type="predicted"/>
<reference evidence="2 3" key="1">
    <citation type="submission" date="2023-01" db="EMBL/GenBank/DDBJ databases">
        <title>Psychrosphaera sp. nov., isolated from marine algae.</title>
        <authorList>
            <person name="Bayburt H."/>
            <person name="Choi B.J."/>
            <person name="Kim J.M."/>
            <person name="Choi D.G."/>
            <person name="Jeon C.O."/>
        </authorList>
    </citation>
    <scope>NUCLEOTIDE SEQUENCE [LARGE SCALE GENOMIC DNA]</scope>
    <source>
        <strain evidence="2 3">G1-22</strain>
    </source>
</reference>
<dbReference type="InterPro" id="IPR017850">
    <property type="entry name" value="Alkaline_phosphatase_core_sf"/>
</dbReference>
<dbReference type="Proteomes" id="UP001528411">
    <property type="component" value="Unassembled WGS sequence"/>
</dbReference>
<name>A0ABT5FA75_9GAMM</name>
<evidence type="ECO:0000313" key="3">
    <source>
        <dbReference type="Proteomes" id="UP001528411"/>
    </source>
</evidence>
<keyword evidence="2" id="KW-0378">Hydrolase</keyword>
<evidence type="ECO:0000313" key="2">
    <source>
        <dbReference type="EMBL" id="MDC2888436.1"/>
    </source>
</evidence>
<dbReference type="Gene3D" id="1.10.60.40">
    <property type="match status" value="1"/>
</dbReference>
<dbReference type="InterPro" id="IPR001952">
    <property type="entry name" value="Alkaline_phosphatase"/>
</dbReference>
<dbReference type="PANTHER" id="PTHR11596">
    <property type="entry name" value="ALKALINE PHOSPHATASE"/>
    <property type="match status" value="1"/>
</dbReference>
<dbReference type="PANTHER" id="PTHR11596:SF5">
    <property type="entry name" value="ALKALINE PHOSPHATASE"/>
    <property type="match status" value="1"/>
</dbReference>
<dbReference type="Gene3D" id="3.40.720.10">
    <property type="entry name" value="Alkaline Phosphatase, subunit A"/>
    <property type="match status" value="1"/>
</dbReference>
<dbReference type="SUPFAM" id="SSF53649">
    <property type="entry name" value="Alkaline phosphatase-like"/>
    <property type="match status" value="1"/>
</dbReference>
<dbReference type="EC" id="3.1.3.1" evidence="2"/>
<dbReference type="SMART" id="SM00098">
    <property type="entry name" value="alkPPc"/>
    <property type="match status" value="1"/>
</dbReference>
<protein>
    <submittedName>
        <fullName evidence="2">Alkaline phosphatase</fullName>
        <ecNumber evidence="2">3.1.3.1</ecNumber>
    </submittedName>
</protein>
<keyword evidence="3" id="KW-1185">Reference proteome</keyword>
<keyword evidence="1" id="KW-0597">Phosphoprotein</keyword>
<accession>A0ABT5FA75</accession>
<comment type="caution">
    <text evidence="2">The sequence shown here is derived from an EMBL/GenBank/DDBJ whole genome shotgun (WGS) entry which is preliminary data.</text>
</comment>
<dbReference type="EMBL" id="JAQOMS010000002">
    <property type="protein sequence ID" value="MDC2888436.1"/>
    <property type="molecule type" value="Genomic_DNA"/>
</dbReference>
<dbReference type="Pfam" id="PF00245">
    <property type="entry name" value="Alk_phosphatase"/>
    <property type="match status" value="1"/>
</dbReference>
<sequence>MPFAIDSEQPNRLTAMSKAALRLVENAPKGFFLMLEGSQVDWCSHGNDIACAMAEMTDFEATLKLAVDFAKQNGNTTVVVTADHSTGGLTLGRDGKYVWQAELVHKIKISSGHFASLVKEGQSVKDVWEKYIDLPLEKDELAKLVKASESEKQYALSNAISKLTAKKTGTGWTTGGHTGEDVQVFAFGPHKDMFVGFQDNTDIAKKLFSLLPKK</sequence>